<dbReference type="AlphaFoldDB" id="A0A2A2SBB4"/>
<dbReference type="EMBL" id="NSLI01000006">
    <property type="protein sequence ID" value="PAX06462.1"/>
    <property type="molecule type" value="Genomic_DNA"/>
</dbReference>
<keyword evidence="2" id="KW-1003">Cell membrane</keyword>
<evidence type="ECO:0000313" key="8">
    <source>
        <dbReference type="EMBL" id="PAX06462.1"/>
    </source>
</evidence>
<feature type="domain" description="Copper resistance protein D" evidence="7">
    <location>
        <begin position="193"/>
        <end position="300"/>
    </location>
</feature>
<gene>
    <name evidence="8" type="ORF">CKY28_17040</name>
</gene>
<name>A0A2A2SBB4_9SPHN</name>
<evidence type="ECO:0000256" key="1">
    <source>
        <dbReference type="ARBA" id="ARBA00004651"/>
    </source>
</evidence>
<evidence type="ECO:0000313" key="9">
    <source>
        <dbReference type="Proteomes" id="UP000218151"/>
    </source>
</evidence>
<feature type="transmembrane region" description="Helical" evidence="6">
    <location>
        <begin position="233"/>
        <end position="254"/>
    </location>
</feature>
<dbReference type="Pfam" id="PF05425">
    <property type="entry name" value="CopD"/>
    <property type="match status" value="1"/>
</dbReference>
<comment type="subcellular location">
    <subcellularLocation>
        <location evidence="1">Cell membrane</location>
        <topology evidence="1">Multi-pass membrane protein</topology>
    </subcellularLocation>
</comment>
<reference evidence="9" key="1">
    <citation type="submission" date="2017-09" db="EMBL/GenBank/DDBJ databases">
        <authorList>
            <person name="Feng G."/>
            <person name="Zhu H."/>
        </authorList>
    </citation>
    <scope>NUCLEOTIDE SEQUENCE [LARGE SCALE GENOMIC DNA]</scope>
    <source>
        <strain evidence="9">1PNM-20</strain>
    </source>
</reference>
<organism evidence="8 9">
    <name type="scientific">Sphingomonas lenta</name>
    <dbReference type="NCBI Taxonomy" id="1141887"/>
    <lineage>
        <taxon>Bacteria</taxon>
        <taxon>Pseudomonadati</taxon>
        <taxon>Pseudomonadota</taxon>
        <taxon>Alphaproteobacteria</taxon>
        <taxon>Sphingomonadales</taxon>
        <taxon>Sphingomonadaceae</taxon>
        <taxon>Sphingomonas</taxon>
    </lineage>
</organism>
<feature type="transmembrane region" description="Helical" evidence="6">
    <location>
        <begin position="12"/>
        <end position="31"/>
    </location>
</feature>
<dbReference type="InterPro" id="IPR008457">
    <property type="entry name" value="Cu-R_CopD_dom"/>
</dbReference>
<dbReference type="InterPro" id="IPR032694">
    <property type="entry name" value="CopC/D"/>
</dbReference>
<keyword evidence="9" id="KW-1185">Reference proteome</keyword>
<dbReference type="Proteomes" id="UP000218151">
    <property type="component" value="Unassembled WGS sequence"/>
</dbReference>
<keyword evidence="5 6" id="KW-0472">Membrane</keyword>
<evidence type="ECO:0000256" key="3">
    <source>
        <dbReference type="ARBA" id="ARBA00022692"/>
    </source>
</evidence>
<accession>A0A2A2SBB4</accession>
<dbReference type="InterPro" id="IPR047689">
    <property type="entry name" value="CopD"/>
</dbReference>
<evidence type="ECO:0000256" key="5">
    <source>
        <dbReference type="ARBA" id="ARBA00023136"/>
    </source>
</evidence>
<dbReference type="GO" id="GO:0006825">
    <property type="term" value="P:copper ion transport"/>
    <property type="evidence" value="ECO:0007669"/>
    <property type="project" value="InterPro"/>
</dbReference>
<dbReference type="NCBIfam" id="NF033808">
    <property type="entry name" value="copper_CopD"/>
    <property type="match status" value="1"/>
</dbReference>
<dbReference type="GO" id="GO:0005886">
    <property type="term" value="C:plasma membrane"/>
    <property type="evidence" value="ECO:0007669"/>
    <property type="project" value="UniProtKB-SubCell"/>
</dbReference>
<feature type="transmembrane region" description="Helical" evidence="6">
    <location>
        <begin position="95"/>
        <end position="112"/>
    </location>
</feature>
<feature type="transmembrane region" description="Helical" evidence="6">
    <location>
        <begin position="198"/>
        <end position="221"/>
    </location>
</feature>
<feature type="transmembrane region" description="Helical" evidence="6">
    <location>
        <begin position="117"/>
        <end position="136"/>
    </location>
</feature>
<feature type="transmembrane region" description="Helical" evidence="6">
    <location>
        <begin position="43"/>
        <end position="75"/>
    </location>
</feature>
<protein>
    <submittedName>
        <fullName evidence="8">Copper resistance protein CopD</fullName>
    </submittedName>
</protein>
<keyword evidence="3 6" id="KW-0812">Transmembrane</keyword>
<sequence>MVDATMVLVRLASYLDLTVLFGLAAFGLYGLRGEERSGSALRLRPLLVAAALLGLVVSAFGLLSLAASFGGTGLLDVDRETLGAILEDTSLGTSWIVRVAALALAIGAAAAIPRAPAAALGTVLAAGAVALATLAWTGHGAMGEGNLGWLHLGADIAHLLAAGIWIGALVALLLLVFRRSARVDEAHVRLSHRTLEGFSLVGTALVAVLVLTGVVNTWLIVGVSGLPTLPFSLYGQLLIAKLALFGVMLLLAALNRFRLTPRLRSAMGQGDHRGAMYALRRSLAVETSIGLAVLALVAWLGVLEPSGPM</sequence>
<evidence type="ECO:0000256" key="4">
    <source>
        <dbReference type="ARBA" id="ARBA00022989"/>
    </source>
</evidence>
<evidence type="ECO:0000256" key="2">
    <source>
        <dbReference type="ARBA" id="ARBA00022475"/>
    </source>
</evidence>
<feature type="transmembrane region" description="Helical" evidence="6">
    <location>
        <begin position="283"/>
        <end position="302"/>
    </location>
</feature>
<evidence type="ECO:0000256" key="6">
    <source>
        <dbReference type="SAM" id="Phobius"/>
    </source>
</evidence>
<keyword evidence="4 6" id="KW-1133">Transmembrane helix</keyword>
<proteinExistence type="predicted"/>
<feature type="transmembrane region" description="Helical" evidence="6">
    <location>
        <begin position="156"/>
        <end position="177"/>
    </location>
</feature>
<dbReference type="PANTHER" id="PTHR34820:SF4">
    <property type="entry name" value="INNER MEMBRANE PROTEIN YEBZ"/>
    <property type="match status" value="1"/>
</dbReference>
<dbReference type="PANTHER" id="PTHR34820">
    <property type="entry name" value="INNER MEMBRANE PROTEIN YEBZ"/>
    <property type="match status" value="1"/>
</dbReference>
<evidence type="ECO:0000259" key="7">
    <source>
        <dbReference type="Pfam" id="PF05425"/>
    </source>
</evidence>
<comment type="caution">
    <text evidence="8">The sequence shown here is derived from an EMBL/GenBank/DDBJ whole genome shotgun (WGS) entry which is preliminary data.</text>
</comment>
<dbReference type="OrthoDB" id="6053803at2"/>